<organism evidence="2 3">
    <name type="scientific">Platanthera guangdongensis</name>
    <dbReference type="NCBI Taxonomy" id="2320717"/>
    <lineage>
        <taxon>Eukaryota</taxon>
        <taxon>Viridiplantae</taxon>
        <taxon>Streptophyta</taxon>
        <taxon>Embryophyta</taxon>
        <taxon>Tracheophyta</taxon>
        <taxon>Spermatophyta</taxon>
        <taxon>Magnoliopsida</taxon>
        <taxon>Liliopsida</taxon>
        <taxon>Asparagales</taxon>
        <taxon>Orchidaceae</taxon>
        <taxon>Orchidoideae</taxon>
        <taxon>Orchideae</taxon>
        <taxon>Orchidinae</taxon>
        <taxon>Platanthera</taxon>
    </lineage>
</organism>
<name>A0ABR2MYW1_9ASPA</name>
<dbReference type="PANTHER" id="PTHR31672:SF2">
    <property type="entry name" value="F-BOX DOMAIN-CONTAINING PROTEIN"/>
    <property type="match status" value="1"/>
</dbReference>
<dbReference type="InterPro" id="IPR036047">
    <property type="entry name" value="F-box-like_dom_sf"/>
</dbReference>
<reference evidence="2 3" key="1">
    <citation type="journal article" date="2022" name="Nat. Plants">
        <title>Genomes of leafy and leafless Platanthera orchids illuminate the evolution of mycoheterotrophy.</title>
        <authorList>
            <person name="Li M.H."/>
            <person name="Liu K.W."/>
            <person name="Li Z."/>
            <person name="Lu H.C."/>
            <person name="Ye Q.L."/>
            <person name="Zhang D."/>
            <person name="Wang J.Y."/>
            <person name="Li Y.F."/>
            <person name="Zhong Z.M."/>
            <person name="Liu X."/>
            <person name="Yu X."/>
            <person name="Liu D.K."/>
            <person name="Tu X.D."/>
            <person name="Liu B."/>
            <person name="Hao Y."/>
            <person name="Liao X.Y."/>
            <person name="Jiang Y.T."/>
            <person name="Sun W.H."/>
            <person name="Chen J."/>
            <person name="Chen Y.Q."/>
            <person name="Ai Y."/>
            <person name="Zhai J.W."/>
            <person name="Wu S.S."/>
            <person name="Zhou Z."/>
            <person name="Hsiao Y.Y."/>
            <person name="Wu W.L."/>
            <person name="Chen Y.Y."/>
            <person name="Lin Y.F."/>
            <person name="Hsu J.L."/>
            <person name="Li C.Y."/>
            <person name="Wang Z.W."/>
            <person name="Zhao X."/>
            <person name="Zhong W.Y."/>
            <person name="Ma X.K."/>
            <person name="Ma L."/>
            <person name="Huang J."/>
            <person name="Chen G.Z."/>
            <person name="Huang M.Z."/>
            <person name="Huang L."/>
            <person name="Peng D.H."/>
            <person name="Luo Y.B."/>
            <person name="Zou S.Q."/>
            <person name="Chen S.P."/>
            <person name="Lan S."/>
            <person name="Tsai W.C."/>
            <person name="Van de Peer Y."/>
            <person name="Liu Z.J."/>
        </authorList>
    </citation>
    <scope>NUCLEOTIDE SEQUENCE [LARGE SCALE GENOMIC DNA]</scope>
    <source>
        <strain evidence="2">Lor288</strain>
    </source>
</reference>
<dbReference type="Proteomes" id="UP001412067">
    <property type="component" value="Unassembled WGS sequence"/>
</dbReference>
<dbReference type="EMBL" id="JBBWWR010000003">
    <property type="protein sequence ID" value="KAK8969402.1"/>
    <property type="molecule type" value="Genomic_DNA"/>
</dbReference>
<feature type="domain" description="F-box" evidence="1">
    <location>
        <begin position="32"/>
        <end position="72"/>
    </location>
</feature>
<dbReference type="SUPFAM" id="SSF81383">
    <property type="entry name" value="F-box domain"/>
    <property type="match status" value="1"/>
</dbReference>
<dbReference type="Pfam" id="PF00646">
    <property type="entry name" value="F-box"/>
    <property type="match status" value="1"/>
</dbReference>
<dbReference type="Pfam" id="PF08268">
    <property type="entry name" value="FBA_3"/>
    <property type="match status" value="1"/>
</dbReference>
<dbReference type="PANTHER" id="PTHR31672">
    <property type="entry name" value="BNACNNG10540D PROTEIN"/>
    <property type="match status" value="1"/>
</dbReference>
<keyword evidence="3" id="KW-1185">Reference proteome</keyword>
<evidence type="ECO:0000313" key="3">
    <source>
        <dbReference type="Proteomes" id="UP001412067"/>
    </source>
</evidence>
<evidence type="ECO:0000259" key="1">
    <source>
        <dbReference type="SMART" id="SM00256"/>
    </source>
</evidence>
<accession>A0ABR2MYW1</accession>
<dbReference type="InterPro" id="IPR013187">
    <property type="entry name" value="F-box-assoc_dom_typ3"/>
</dbReference>
<sequence length="321" mass="36654">MKTETIKTETMKQRKETPHNVLHVREKATFNIPDDMIIEILLLLPARSVGRLRCVSKSWLSVSTTHLFVRAHAQRNSPRSLAIEWRDRNEFHFASADSNAGIALHNPTMKHRPKETIVEASWGGFLLLRNIITNQHSLFNPLTCHSINLPNNTCQFSVFLSLYVHRSTSKYRLIRLSADSPIKSEVLVVGESSWRHIPCFLPTVNQFPNPVEFNGRLHWLASAQSDVFTVAKALPTSTSLFKNRILLPDIIMTFDIETEEYNLLPLPPMKKTRNIGGSLVDFNGKLGLWIVRSDSLDVWVMDSSNWVKRQLVGGHRRSCPR</sequence>
<evidence type="ECO:0000313" key="2">
    <source>
        <dbReference type="EMBL" id="KAK8969402.1"/>
    </source>
</evidence>
<dbReference type="SMART" id="SM00256">
    <property type="entry name" value="FBOX"/>
    <property type="match status" value="1"/>
</dbReference>
<dbReference type="InterPro" id="IPR001810">
    <property type="entry name" value="F-box_dom"/>
</dbReference>
<dbReference type="InterPro" id="IPR050796">
    <property type="entry name" value="SCF_F-box_component"/>
</dbReference>
<protein>
    <submittedName>
        <fullName evidence="2">F-box protein</fullName>
    </submittedName>
</protein>
<dbReference type="Gene3D" id="1.20.1280.50">
    <property type="match status" value="1"/>
</dbReference>
<proteinExistence type="predicted"/>
<comment type="caution">
    <text evidence="2">The sequence shown here is derived from an EMBL/GenBank/DDBJ whole genome shotgun (WGS) entry which is preliminary data.</text>
</comment>
<gene>
    <name evidence="2" type="ORF">KSP40_PGU017181</name>
</gene>